<dbReference type="GO" id="GO:0006006">
    <property type="term" value="P:glucose metabolic process"/>
    <property type="evidence" value="ECO:0007669"/>
    <property type="project" value="UniProtKB-KW"/>
</dbReference>
<dbReference type="Gene3D" id="3.40.50.720">
    <property type="entry name" value="NAD(P)-binding Rossmann-like Domain"/>
    <property type="match status" value="1"/>
</dbReference>
<dbReference type="PANTHER" id="PTHR23429">
    <property type="entry name" value="GLUCOSE-6-PHOSPHATE 1-DEHYDROGENASE G6PD"/>
    <property type="match status" value="1"/>
</dbReference>
<evidence type="ECO:0000256" key="2">
    <source>
        <dbReference type="ARBA" id="ARBA00022526"/>
    </source>
</evidence>
<feature type="domain" description="Glucose-6-phosphate dehydrogenase NAD-binding" evidence="6">
    <location>
        <begin position="11"/>
        <end position="190"/>
    </location>
</feature>
<dbReference type="GO" id="GO:0004345">
    <property type="term" value="F:glucose-6-phosphate dehydrogenase activity"/>
    <property type="evidence" value="ECO:0007669"/>
    <property type="project" value="UniProtKB-EC"/>
</dbReference>
<dbReference type="SUPFAM" id="SSF51735">
    <property type="entry name" value="NAD(P)-binding Rossmann-fold domains"/>
    <property type="match status" value="1"/>
</dbReference>
<dbReference type="GO" id="GO:0050661">
    <property type="term" value="F:NADP binding"/>
    <property type="evidence" value="ECO:0007669"/>
    <property type="project" value="InterPro"/>
</dbReference>
<evidence type="ECO:0000256" key="4">
    <source>
        <dbReference type="ARBA" id="ARBA00023002"/>
    </source>
</evidence>
<dbReference type="HAMAP" id="MF_00966">
    <property type="entry name" value="G6PD"/>
    <property type="match status" value="1"/>
</dbReference>
<dbReference type="InterPro" id="IPR022674">
    <property type="entry name" value="G6P_DH_NAD-bd"/>
</dbReference>
<feature type="domain" description="Glucose-6-phosphate dehydrogenase C-terminal" evidence="7">
    <location>
        <begin position="194"/>
        <end position="482"/>
    </location>
</feature>
<dbReference type="InterPro" id="IPR001282">
    <property type="entry name" value="G6P_DH"/>
</dbReference>
<proteinExistence type="inferred from homology"/>
<dbReference type="Pfam" id="PF02781">
    <property type="entry name" value="G6PD_C"/>
    <property type="match status" value="1"/>
</dbReference>
<protein>
    <submittedName>
        <fullName evidence="8">Glucose-6-phosphate dehydrogenase</fullName>
        <ecNumber evidence="8">1.1.1.49</ecNumber>
    </submittedName>
</protein>
<evidence type="ECO:0000259" key="6">
    <source>
        <dbReference type="Pfam" id="PF00479"/>
    </source>
</evidence>
<dbReference type="EMBL" id="SSGG01000041">
    <property type="protein sequence ID" value="TXI37853.1"/>
    <property type="molecule type" value="Genomic_DNA"/>
</dbReference>
<dbReference type="Gene3D" id="3.30.360.10">
    <property type="entry name" value="Dihydrodipicolinate Reductase, domain 2"/>
    <property type="match status" value="1"/>
</dbReference>
<dbReference type="PIRSF" id="PIRSF000110">
    <property type="entry name" value="G6PD"/>
    <property type="match status" value="1"/>
</dbReference>
<accession>A0A5C7WLY6</accession>
<name>A0A5C7WLY6_METME</name>
<dbReference type="GO" id="GO:0009051">
    <property type="term" value="P:pentose-phosphate shunt, oxidative branch"/>
    <property type="evidence" value="ECO:0007669"/>
    <property type="project" value="TreeGrafter"/>
</dbReference>
<organism evidence="8 9">
    <name type="scientific">Methylophilus methylotrophus</name>
    <name type="common">Bacterium W3A1</name>
    <dbReference type="NCBI Taxonomy" id="17"/>
    <lineage>
        <taxon>Bacteria</taxon>
        <taxon>Pseudomonadati</taxon>
        <taxon>Pseudomonadota</taxon>
        <taxon>Betaproteobacteria</taxon>
        <taxon>Nitrosomonadales</taxon>
        <taxon>Methylophilaceae</taxon>
        <taxon>Methylophilus</taxon>
    </lineage>
</organism>
<feature type="non-terminal residue" evidence="8">
    <location>
        <position position="482"/>
    </location>
</feature>
<keyword evidence="2" id="KW-0313">Glucose metabolism</keyword>
<dbReference type="Proteomes" id="UP000321374">
    <property type="component" value="Unassembled WGS sequence"/>
</dbReference>
<evidence type="ECO:0000313" key="8">
    <source>
        <dbReference type="EMBL" id="TXI37853.1"/>
    </source>
</evidence>
<dbReference type="NCBIfam" id="TIGR00871">
    <property type="entry name" value="zwf"/>
    <property type="match status" value="1"/>
</dbReference>
<dbReference type="AlphaFoldDB" id="A0A5C7WLY6"/>
<keyword evidence="4 8" id="KW-0560">Oxidoreductase</keyword>
<sequence length="482" mass="55253">MTNKIDPCTLVLFGASGNLARVKLYPGLFRLDMLGRLPDDMKIIGVGRQVVDLDAWRADIKSMLDTKFKKGYDQKVFERFIARNFYHANPPTDPDAFKKLKATLSDEKVFPQNLAYFLSVRPVDFAPVVESLANVGLTQEDKYWRRVVIEKPFGTDLPSAKELQAAITKHLKESQIYRIDHYLGKSALQNILLQRFTNTVLEPIWNNQYIDHVQITNTEMLGVGDRTQFYDSTGALRDMLQSHILQTLALTAMEQPKDLSPEGVRDAKIKLLEEIRPIPVKELEKHAFRAQYAAGEINGEKVPGYLEELGNKDSVVETYAALKLFIDNPRWKGVPFYIRTAKRLHEADTRISIRFKKAPLQINDQDQNWLIIGIQPRECIKLEIQSKIPGLDVQTRTIQLDAANRWDSDDSVDAYEALLLNLMQGDNSNYLHISEAEAQWRLVDPVVKAWAEDKRPVHQYPAGSRDPIESKMIFEGKDQFWR</sequence>
<keyword evidence="3" id="KW-0521">NADP</keyword>
<dbReference type="InterPro" id="IPR022675">
    <property type="entry name" value="G6P_DH_C"/>
</dbReference>
<dbReference type="PRINTS" id="PR00079">
    <property type="entry name" value="G6PDHDRGNASE"/>
</dbReference>
<dbReference type="STRING" id="1122236.GCA_000378225_00609"/>
<comment type="pathway">
    <text evidence="1">Carbohydrate degradation; pentose phosphate pathway; D-ribulose 5-phosphate from D-glucose 6-phosphate (oxidative stage): step 1/3.</text>
</comment>
<evidence type="ECO:0000256" key="3">
    <source>
        <dbReference type="ARBA" id="ARBA00022857"/>
    </source>
</evidence>
<comment type="caution">
    <text evidence="8">The sequence shown here is derived from an EMBL/GenBank/DDBJ whole genome shotgun (WGS) entry which is preliminary data.</text>
</comment>
<dbReference type="SUPFAM" id="SSF55347">
    <property type="entry name" value="Glyceraldehyde-3-phosphate dehydrogenase-like, C-terminal domain"/>
    <property type="match status" value="1"/>
</dbReference>
<dbReference type="InterPro" id="IPR036291">
    <property type="entry name" value="NAD(P)-bd_dom_sf"/>
</dbReference>
<evidence type="ECO:0000256" key="1">
    <source>
        <dbReference type="ARBA" id="ARBA00004937"/>
    </source>
</evidence>
<dbReference type="PANTHER" id="PTHR23429:SF0">
    <property type="entry name" value="GLUCOSE-6-PHOSPHATE 1-DEHYDROGENASE"/>
    <property type="match status" value="1"/>
</dbReference>
<keyword evidence="5" id="KW-0119">Carbohydrate metabolism</keyword>
<evidence type="ECO:0000313" key="9">
    <source>
        <dbReference type="Proteomes" id="UP000321374"/>
    </source>
</evidence>
<reference evidence="8 9" key="1">
    <citation type="submission" date="2018-09" db="EMBL/GenBank/DDBJ databases">
        <title>Metagenome Assembled Genomes from an Advanced Water Purification Facility.</title>
        <authorList>
            <person name="Stamps B.W."/>
            <person name="Spear J.R."/>
        </authorList>
    </citation>
    <scope>NUCLEOTIDE SEQUENCE [LARGE SCALE GENOMIC DNA]</scope>
    <source>
        <strain evidence="8">Bin_42_2</strain>
    </source>
</reference>
<dbReference type="Pfam" id="PF00479">
    <property type="entry name" value="G6PD_N"/>
    <property type="match status" value="1"/>
</dbReference>
<evidence type="ECO:0000256" key="5">
    <source>
        <dbReference type="ARBA" id="ARBA00023277"/>
    </source>
</evidence>
<evidence type="ECO:0000259" key="7">
    <source>
        <dbReference type="Pfam" id="PF02781"/>
    </source>
</evidence>
<dbReference type="GO" id="GO:0005829">
    <property type="term" value="C:cytosol"/>
    <property type="evidence" value="ECO:0007669"/>
    <property type="project" value="TreeGrafter"/>
</dbReference>
<gene>
    <name evidence="8" type="ORF">E6Q51_02460</name>
</gene>
<dbReference type="EC" id="1.1.1.49" evidence="8"/>